<dbReference type="KEGG" id="tuz:TUZN_0507"/>
<keyword evidence="5" id="KW-0800">Toxin</keyword>
<protein>
    <recommendedName>
        <fullName evidence="5">Ribonuclease VapC</fullName>
        <shortName evidence="5">RNase VapC</shortName>
        <ecNumber evidence="5">3.1.-.-</ecNumber>
    </recommendedName>
    <alternativeName>
        <fullName evidence="5">Putative toxin VapC</fullName>
    </alternativeName>
</protein>
<comment type="cofactor">
    <cofactor evidence="5">
        <name>Mg(2+)</name>
        <dbReference type="ChEBI" id="CHEBI:18420"/>
    </cofactor>
</comment>
<dbReference type="HOGENOM" id="CLU_135601_3_0_2"/>
<dbReference type="Gene3D" id="3.40.50.1010">
    <property type="entry name" value="5'-nuclease"/>
    <property type="match status" value="1"/>
</dbReference>
<dbReference type="InterPro" id="IPR022907">
    <property type="entry name" value="VapC_family"/>
</dbReference>
<gene>
    <name evidence="5" type="primary">vapC</name>
    <name evidence="7" type="ordered locus">TUZN_0507</name>
</gene>
<keyword evidence="1 5" id="KW-1277">Toxin-antitoxin system</keyword>
<feature type="domain" description="PIN" evidence="6">
    <location>
        <begin position="5"/>
        <end position="116"/>
    </location>
</feature>
<dbReference type="EMBL" id="CP002590">
    <property type="protein sequence ID" value="AEA12002.1"/>
    <property type="molecule type" value="Genomic_DNA"/>
</dbReference>
<dbReference type="SUPFAM" id="SSF88723">
    <property type="entry name" value="PIN domain-like"/>
    <property type="match status" value="1"/>
</dbReference>
<dbReference type="InterPro" id="IPR029060">
    <property type="entry name" value="PIN-like_dom_sf"/>
</dbReference>
<reference evidence="7 8" key="1">
    <citation type="journal article" date="2011" name="J. Bacteriol.">
        <title>Complete genome sequence of the thermoacidophilic crenarchaeon Thermoproteus uzoniensis 768-20.</title>
        <authorList>
            <person name="Mardanov A.V."/>
            <person name="Gumerov V.M."/>
            <person name="Beletsky A.V."/>
            <person name="Prokofeva M.I."/>
            <person name="Bonch-Osmolovskaya E.A."/>
            <person name="Ravin N.V."/>
            <person name="Skryabin K.G."/>
        </authorList>
    </citation>
    <scope>NUCLEOTIDE SEQUENCE [LARGE SCALE GENOMIC DNA]</scope>
    <source>
        <strain evidence="7 8">768-20</strain>
    </source>
</reference>
<comment type="function">
    <text evidence="5">Toxic component of a toxin-antitoxin (TA) system. An RNase.</text>
</comment>
<keyword evidence="3 5" id="KW-0479">Metal-binding</keyword>
<evidence type="ECO:0000256" key="2">
    <source>
        <dbReference type="ARBA" id="ARBA00022722"/>
    </source>
</evidence>
<evidence type="ECO:0000313" key="7">
    <source>
        <dbReference type="EMBL" id="AEA12002.1"/>
    </source>
</evidence>
<name>F2L3L8_THEU7</name>
<dbReference type="OrthoDB" id="30561at2157"/>
<dbReference type="EC" id="3.1.-.-" evidence="5"/>
<evidence type="ECO:0000256" key="3">
    <source>
        <dbReference type="ARBA" id="ARBA00022723"/>
    </source>
</evidence>
<dbReference type="eggNOG" id="arCOG02221">
    <property type="taxonomic scope" value="Archaea"/>
</dbReference>
<dbReference type="RefSeq" id="WP_013679338.1">
    <property type="nucleotide sequence ID" value="NC_015315.1"/>
</dbReference>
<feature type="binding site" evidence="5">
    <location>
        <position position="92"/>
    </location>
    <ligand>
        <name>Mg(2+)</name>
        <dbReference type="ChEBI" id="CHEBI:18420"/>
    </ligand>
</feature>
<dbReference type="Pfam" id="PF01850">
    <property type="entry name" value="PIN"/>
    <property type="match status" value="1"/>
</dbReference>
<proteinExistence type="inferred from homology"/>
<comment type="similarity">
    <text evidence="5">Belongs to the PINc/VapC protein family.</text>
</comment>
<keyword evidence="2 5" id="KW-0540">Nuclease</keyword>
<evidence type="ECO:0000313" key="8">
    <source>
        <dbReference type="Proteomes" id="UP000008138"/>
    </source>
</evidence>
<accession>F2L3L8</accession>
<evidence type="ECO:0000259" key="6">
    <source>
        <dbReference type="Pfam" id="PF01850"/>
    </source>
</evidence>
<evidence type="ECO:0000256" key="1">
    <source>
        <dbReference type="ARBA" id="ARBA00022649"/>
    </source>
</evidence>
<keyword evidence="4 5" id="KW-0378">Hydrolase</keyword>
<dbReference type="HAMAP" id="MF_00265">
    <property type="entry name" value="VapC_Nob1"/>
    <property type="match status" value="1"/>
</dbReference>
<dbReference type="Proteomes" id="UP000008138">
    <property type="component" value="Chromosome"/>
</dbReference>
<sequence length="130" mass="14831">MRLAVDTSVVLATLEGTTDALLEYAKRGWRLYITEYNLTEVMYVLCRRLGAEAARRAVERLLNSRTLRPYPAADLHGEAAMCKCRHAISLPDCYTIALARRLNTRALFMREKELEKALKRGELADIVQFV</sequence>
<evidence type="ECO:0000256" key="5">
    <source>
        <dbReference type="HAMAP-Rule" id="MF_00265"/>
    </source>
</evidence>
<keyword evidence="8" id="KW-1185">Reference proteome</keyword>
<reference key="2">
    <citation type="submission" date="2011-03" db="EMBL/GenBank/DDBJ databases">
        <title>Complete genome sequence of the thermoacidophilic crenarchaeon Thermoproteus uzoniensis 768-20.</title>
        <authorList>
            <person name="Mardanov A.V."/>
            <person name="Gumerov V.M."/>
            <person name="Beletsky A.V."/>
            <person name="Prokofeva M.I."/>
            <person name="Bonch-Osmolovskaya E.A."/>
            <person name="Ravin N.V."/>
            <person name="Skryabin K.G."/>
        </authorList>
    </citation>
    <scope>NUCLEOTIDE SEQUENCE</scope>
    <source>
        <strain>768-20</strain>
    </source>
</reference>
<dbReference type="GO" id="GO:0000287">
    <property type="term" value="F:magnesium ion binding"/>
    <property type="evidence" value="ECO:0007669"/>
    <property type="project" value="UniProtKB-UniRule"/>
</dbReference>
<dbReference type="InterPro" id="IPR002716">
    <property type="entry name" value="PIN_dom"/>
</dbReference>
<dbReference type="GO" id="GO:0004540">
    <property type="term" value="F:RNA nuclease activity"/>
    <property type="evidence" value="ECO:0007669"/>
    <property type="project" value="InterPro"/>
</dbReference>
<evidence type="ECO:0000256" key="4">
    <source>
        <dbReference type="ARBA" id="ARBA00022801"/>
    </source>
</evidence>
<dbReference type="GeneID" id="10361753"/>
<organism evidence="7 8">
    <name type="scientific">Thermoproteus uzoniensis (strain 768-20)</name>
    <dbReference type="NCBI Taxonomy" id="999630"/>
    <lineage>
        <taxon>Archaea</taxon>
        <taxon>Thermoproteota</taxon>
        <taxon>Thermoprotei</taxon>
        <taxon>Thermoproteales</taxon>
        <taxon>Thermoproteaceae</taxon>
        <taxon>Thermoproteus</taxon>
    </lineage>
</organism>
<keyword evidence="5" id="KW-0460">Magnesium</keyword>
<dbReference type="GO" id="GO:0090729">
    <property type="term" value="F:toxin activity"/>
    <property type="evidence" value="ECO:0007669"/>
    <property type="project" value="UniProtKB-KW"/>
</dbReference>
<feature type="binding site" evidence="5">
    <location>
        <position position="6"/>
    </location>
    <ligand>
        <name>Mg(2+)</name>
        <dbReference type="ChEBI" id="CHEBI:18420"/>
    </ligand>
</feature>
<dbReference type="GO" id="GO:0016787">
    <property type="term" value="F:hydrolase activity"/>
    <property type="evidence" value="ECO:0007669"/>
    <property type="project" value="UniProtKB-KW"/>
</dbReference>
<dbReference type="AlphaFoldDB" id="F2L3L8"/>